<evidence type="ECO:0000256" key="1">
    <source>
        <dbReference type="ARBA" id="ARBA00004477"/>
    </source>
</evidence>
<comment type="caution">
    <text evidence="8">The sequence shown here is derived from an EMBL/GenBank/DDBJ whole genome shotgun (WGS) entry which is preliminary data.</text>
</comment>
<keyword evidence="4 6" id="KW-1133">Transmembrane helix</keyword>
<evidence type="ECO:0000313" key="9">
    <source>
        <dbReference type="Proteomes" id="UP001279734"/>
    </source>
</evidence>
<keyword evidence="5 6" id="KW-0472">Membrane</keyword>
<comment type="subcellular location">
    <subcellularLocation>
        <location evidence="1 6">Endoplasmic reticulum membrane</location>
        <topology evidence="1 6">Multi-pass membrane protein</topology>
    </subcellularLocation>
</comment>
<feature type="transmembrane region" description="Helical" evidence="6">
    <location>
        <begin position="30"/>
        <end position="47"/>
    </location>
</feature>
<accession>A0AAD3XU11</accession>
<feature type="domain" description="Reticulon" evidence="7">
    <location>
        <begin position="21"/>
        <end position="186"/>
    </location>
</feature>
<dbReference type="InterPro" id="IPR045064">
    <property type="entry name" value="Reticulon-like"/>
</dbReference>
<gene>
    <name evidence="8" type="ORF">Nepgr_018132</name>
</gene>
<proteinExistence type="predicted"/>
<dbReference type="Proteomes" id="UP001279734">
    <property type="component" value="Unassembled WGS sequence"/>
</dbReference>
<dbReference type="PROSITE" id="PS50845">
    <property type="entry name" value="RETICULON"/>
    <property type="match status" value="1"/>
</dbReference>
<feature type="transmembrane region" description="Helical" evidence="6">
    <location>
        <begin position="143"/>
        <end position="163"/>
    </location>
</feature>
<evidence type="ECO:0000256" key="5">
    <source>
        <dbReference type="ARBA" id="ARBA00023136"/>
    </source>
</evidence>
<evidence type="ECO:0000259" key="7">
    <source>
        <dbReference type="PROSITE" id="PS50845"/>
    </source>
</evidence>
<dbReference type="AlphaFoldDB" id="A0AAD3XU11"/>
<dbReference type="Pfam" id="PF02453">
    <property type="entry name" value="Reticulon"/>
    <property type="match status" value="1"/>
</dbReference>
<reference evidence="8" key="1">
    <citation type="submission" date="2023-05" db="EMBL/GenBank/DDBJ databases">
        <title>Nepenthes gracilis genome sequencing.</title>
        <authorList>
            <person name="Fukushima K."/>
        </authorList>
    </citation>
    <scope>NUCLEOTIDE SEQUENCE</scope>
    <source>
        <strain evidence="8">SING2019-196</strain>
    </source>
</reference>
<evidence type="ECO:0000256" key="4">
    <source>
        <dbReference type="ARBA" id="ARBA00022989"/>
    </source>
</evidence>
<evidence type="ECO:0000256" key="2">
    <source>
        <dbReference type="ARBA" id="ARBA00022692"/>
    </source>
</evidence>
<dbReference type="GO" id="GO:0005789">
    <property type="term" value="C:endoplasmic reticulum membrane"/>
    <property type="evidence" value="ECO:0007669"/>
    <property type="project" value="UniProtKB-SubCell"/>
</dbReference>
<keyword evidence="9" id="KW-1185">Reference proteome</keyword>
<keyword evidence="2 6" id="KW-0812">Transmembrane</keyword>
<name>A0AAD3XU11_NEPGR</name>
<dbReference type="GO" id="GO:0009617">
    <property type="term" value="P:response to bacterium"/>
    <property type="evidence" value="ECO:0007669"/>
    <property type="project" value="InterPro"/>
</dbReference>
<evidence type="ECO:0000256" key="3">
    <source>
        <dbReference type="ARBA" id="ARBA00022824"/>
    </source>
</evidence>
<feature type="transmembrane region" description="Helical" evidence="6">
    <location>
        <begin position="54"/>
        <end position="73"/>
    </location>
</feature>
<dbReference type="PANTHER" id="PTHR10994">
    <property type="entry name" value="RETICULON"/>
    <property type="match status" value="1"/>
</dbReference>
<organism evidence="8 9">
    <name type="scientific">Nepenthes gracilis</name>
    <name type="common">Slender pitcher plant</name>
    <dbReference type="NCBI Taxonomy" id="150966"/>
    <lineage>
        <taxon>Eukaryota</taxon>
        <taxon>Viridiplantae</taxon>
        <taxon>Streptophyta</taxon>
        <taxon>Embryophyta</taxon>
        <taxon>Tracheophyta</taxon>
        <taxon>Spermatophyta</taxon>
        <taxon>Magnoliopsida</taxon>
        <taxon>eudicotyledons</taxon>
        <taxon>Gunneridae</taxon>
        <taxon>Pentapetalae</taxon>
        <taxon>Caryophyllales</taxon>
        <taxon>Nepenthaceae</taxon>
        <taxon>Nepenthes</taxon>
    </lineage>
</organism>
<keyword evidence="3 6" id="KW-0256">Endoplasmic reticulum</keyword>
<sequence length="226" mass="25639">MDECGKPRHLSVNQALGGGAVADALLWENWHASVLVLFSATSLWFLFERAGYNLLSFTANVFLLLVVILFLWAKSASLLNRPLPPIRDLEISEETVQKAADEIRVWVNRVLSIAREIAIGGNLRVLLQVIIILWMISYVGSLCNLLTLIYLGILLSFSVPVLYDKYWDQIDAKLFPSGGKRRRFHKTNVSPMLELFAEFICSLFISKLFIFTNLRGEKSVLQMFES</sequence>
<dbReference type="PANTHER" id="PTHR10994:SF154">
    <property type="entry name" value="RETICULON-LIKE PROTEIN B11"/>
    <property type="match status" value="1"/>
</dbReference>
<protein>
    <recommendedName>
        <fullName evidence="6">Reticulon-like protein</fullName>
    </recommendedName>
</protein>
<dbReference type="EMBL" id="BSYO01000016">
    <property type="protein sequence ID" value="GMH16291.1"/>
    <property type="molecule type" value="Genomic_DNA"/>
</dbReference>
<dbReference type="InterPro" id="IPR003388">
    <property type="entry name" value="Reticulon"/>
</dbReference>
<evidence type="ECO:0000313" key="8">
    <source>
        <dbReference type="EMBL" id="GMH16291.1"/>
    </source>
</evidence>
<feature type="transmembrane region" description="Helical" evidence="6">
    <location>
        <begin position="195"/>
        <end position="214"/>
    </location>
</feature>
<evidence type="ECO:0000256" key="6">
    <source>
        <dbReference type="RuleBase" id="RU363132"/>
    </source>
</evidence>